<keyword evidence="3" id="KW-1185">Reference proteome</keyword>
<organism evidence="2 3">
    <name type="scientific">Fannyhessea vaginae DSM 15829</name>
    <dbReference type="NCBI Taxonomy" id="525256"/>
    <lineage>
        <taxon>Bacteria</taxon>
        <taxon>Bacillati</taxon>
        <taxon>Actinomycetota</taxon>
        <taxon>Coriobacteriia</taxon>
        <taxon>Coriobacteriales</taxon>
        <taxon>Atopobiaceae</taxon>
        <taxon>Fannyhessea</taxon>
    </lineage>
</organism>
<protein>
    <submittedName>
        <fullName evidence="2">BadF/BadG/BcrA/BcrD ATPase family protein</fullName>
    </submittedName>
</protein>
<evidence type="ECO:0000313" key="2">
    <source>
        <dbReference type="EMBL" id="EGF23126.1"/>
    </source>
</evidence>
<dbReference type="eggNOG" id="COG2971">
    <property type="taxonomic scope" value="Bacteria"/>
</dbReference>
<evidence type="ECO:0000259" key="1">
    <source>
        <dbReference type="Pfam" id="PF01869"/>
    </source>
</evidence>
<dbReference type="Proteomes" id="UP000005947">
    <property type="component" value="Unassembled WGS sequence"/>
</dbReference>
<dbReference type="SUPFAM" id="SSF53067">
    <property type="entry name" value="Actin-like ATPase domain"/>
    <property type="match status" value="2"/>
</dbReference>
<reference evidence="2 3" key="1">
    <citation type="submission" date="2011-02" db="EMBL/GenBank/DDBJ databases">
        <authorList>
            <person name="Muzny D."/>
            <person name="Qin X."/>
            <person name="Buhay C."/>
            <person name="Dugan-Rocha S."/>
            <person name="Ding Y."/>
            <person name="Chen G."/>
            <person name="Hawes A."/>
            <person name="Holder M."/>
            <person name="Jhangiani S."/>
            <person name="Johnson A."/>
            <person name="Khan Z."/>
            <person name="Li Z."/>
            <person name="Liu W."/>
            <person name="Liu X."/>
            <person name="Perez L."/>
            <person name="Shen H."/>
            <person name="Wang Q."/>
            <person name="Watt J."/>
            <person name="Xi L."/>
            <person name="Xin Y."/>
            <person name="Zhou J."/>
            <person name="Deng J."/>
            <person name="Jiang H."/>
            <person name="Liu Y."/>
            <person name="Qu J."/>
            <person name="Song X.-Z."/>
            <person name="Zhang L."/>
            <person name="Villasana D."/>
            <person name="Johnson A."/>
            <person name="Liu J."/>
            <person name="Liyanage D."/>
            <person name="Lorensuhewa L."/>
            <person name="Robinson T."/>
            <person name="Song A."/>
            <person name="Song B.-B."/>
            <person name="Dinh H."/>
            <person name="Thornton R."/>
            <person name="Coyle M."/>
            <person name="Francisco L."/>
            <person name="Jackson L."/>
            <person name="Javaid M."/>
            <person name="Korchina V."/>
            <person name="Kovar C."/>
            <person name="Mata R."/>
            <person name="Mathew T."/>
            <person name="Ngo R."/>
            <person name="Nguyen L."/>
            <person name="Nguyen N."/>
            <person name="Okwuonu G."/>
            <person name="Ongeri F."/>
            <person name="Pham C."/>
            <person name="Simmons D."/>
            <person name="Wilczek-Boney K."/>
            <person name="Hale W."/>
            <person name="Jakkamsetti A."/>
            <person name="Pham P."/>
            <person name="Ruth R."/>
            <person name="San Lucas F."/>
            <person name="Warren J."/>
            <person name="Zhang J."/>
            <person name="Zhao Z."/>
            <person name="Zhou C."/>
            <person name="Zhu D."/>
            <person name="Lee S."/>
            <person name="Bess C."/>
            <person name="Blankenburg K."/>
            <person name="Forbes L."/>
            <person name="Fu Q."/>
            <person name="Gubbala S."/>
            <person name="Hirani K."/>
            <person name="Jayaseelan J.C."/>
            <person name="Lara F."/>
            <person name="Munidasa M."/>
            <person name="Palculict T."/>
            <person name="Patil S."/>
            <person name="Pu L.-L."/>
            <person name="Saada N."/>
            <person name="Tang L."/>
            <person name="Weissenberger G."/>
            <person name="Zhu Y."/>
            <person name="Hemphill L."/>
            <person name="Shang Y."/>
            <person name="Youmans B."/>
            <person name="Ayvaz T."/>
            <person name="Ross M."/>
            <person name="Santibanez J."/>
            <person name="Aqrawi P."/>
            <person name="Gross S."/>
            <person name="Joshi V."/>
            <person name="Fowler G."/>
            <person name="Nazareth L."/>
            <person name="Reid J."/>
            <person name="Worley K."/>
            <person name="Petrosino J."/>
            <person name="Highlander S."/>
            <person name="Gibbs R."/>
        </authorList>
    </citation>
    <scope>NUCLEOTIDE SEQUENCE [LARGE SCALE GENOMIC DNA]</scope>
    <source>
        <strain evidence="2 3">DSM 15829</strain>
    </source>
</reference>
<dbReference type="OrthoDB" id="8701357at2"/>
<dbReference type="AlphaFoldDB" id="F1T5I1"/>
<gene>
    <name evidence="2" type="ORF">HMPREF0091_10073</name>
</gene>
<accession>F1T5I1</accession>
<dbReference type="InterPro" id="IPR002731">
    <property type="entry name" value="ATPase_BadF"/>
</dbReference>
<dbReference type="InterPro" id="IPR043129">
    <property type="entry name" value="ATPase_NBD"/>
</dbReference>
<dbReference type="Pfam" id="PF01869">
    <property type="entry name" value="BcrAD_BadFG"/>
    <property type="match status" value="1"/>
</dbReference>
<sequence length="318" mass="34394">MWYIGVDGGGTKTAFTVYNNELAPVASAFVLSTMHYAQVGFDGLERVLTEGIEHAKGLIPQDENYGIGLGLAGYGSVPEVRAEIERRVSRIAAGHVYKLVSDVEAAHAASLGLQDGIILIAGTGSIAYGKHHHKSARVGGWGPLIGDEGSGYWIAKELLREFSAQSDGRQDRTLLYSLVRAHLSCTDDFNLISYVQNPKTGSRTELARLAPIVFKAAAQHDICAERIIHTAISHYVLHVKALIQKLGFQLDICDNSRELSSGASNINISYVGGVFKAGGLVLEPLSQALPSYCKLRKPLREPDVGACLLLKEELDRIN</sequence>
<dbReference type="GeneID" id="93210821"/>
<feature type="domain" description="ATPase BadF/BadG/BcrA/BcrD type" evidence="1">
    <location>
        <begin position="4"/>
        <end position="308"/>
    </location>
</feature>
<dbReference type="InterPro" id="IPR052519">
    <property type="entry name" value="Euk-type_GlcNAc_Kinase"/>
</dbReference>
<dbReference type="EMBL" id="ACGK02000001">
    <property type="protein sequence ID" value="EGF23126.1"/>
    <property type="molecule type" value="Genomic_DNA"/>
</dbReference>
<dbReference type="PANTHER" id="PTHR43190:SF3">
    <property type="entry name" value="N-ACETYL-D-GLUCOSAMINE KINASE"/>
    <property type="match status" value="1"/>
</dbReference>
<evidence type="ECO:0000313" key="3">
    <source>
        <dbReference type="Proteomes" id="UP000005947"/>
    </source>
</evidence>
<dbReference type="Gene3D" id="3.30.420.40">
    <property type="match status" value="2"/>
</dbReference>
<dbReference type="PANTHER" id="PTHR43190">
    <property type="entry name" value="N-ACETYL-D-GLUCOSAMINE KINASE"/>
    <property type="match status" value="1"/>
</dbReference>
<proteinExistence type="predicted"/>
<name>F1T5I1_9ACTN</name>
<dbReference type="RefSeq" id="WP_006302181.1">
    <property type="nucleotide sequence ID" value="NZ_ACGK02000001.1"/>
</dbReference>
<comment type="caution">
    <text evidence="2">The sequence shown here is derived from an EMBL/GenBank/DDBJ whole genome shotgun (WGS) entry which is preliminary data.</text>
</comment>
<dbReference type="CDD" id="cd24007">
    <property type="entry name" value="ASKHA_NBD_eukNAGK-like"/>
    <property type="match status" value="1"/>
</dbReference>